<evidence type="ECO:0000256" key="8">
    <source>
        <dbReference type="SAM" id="SignalP"/>
    </source>
</evidence>
<dbReference type="Pfam" id="PF03173">
    <property type="entry name" value="CHB_HEX"/>
    <property type="match status" value="1"/>
</dbReference>
<dbReference type="PANTHER" id="PTHR22600:SF57">
    <property type="entry name" value="BETA-N-ACETYLHEXOSAMINIDASE"/>
    <property type="match status" value="1"/>
</dbReference>
<dbReference type="Gene3D" id="2.60.40.290">
    <property type="match status" value="1"/>
</dbReference>
<dbReference type="PRINTS" id="PR00738">
    <property type="entry name" value="GLHYDRLASE20"/>
</dbReference>
<evidence type="ECO:0000313" key="11">
    <source>
        <dbReference type="Proteomes" id="UP000596742"/>
    </source>
</evidence>
<dbReference type="Gene3D" id="3.30.379.10">
    <property type="entry name" value="Chitobiase/beta-hexosaminidase domain 2-like"/>
    <property type="match status" value="1"/>
</dbReference>
<evidence type="ECO:0000256" key="3">
    <source>
        <dbReference type="ARBA" id="ARBA00012663"/>
    </source>
</evidence>
<dbReference type="OrthoDB" id="428480at2759"/>
<keyword evidence="5 10" id="KW-0326">Glycosidase</keyword>
<evidence type="ECO:0000256" key="4">
    <source>
        <dbReference type="ARBA" id="ARBA00022801"/>
    </source>
</evidence>
<dbReference type="Gene3D" id="3.20.20.80">
    <property type="entry name" value="Glycosidases"/>
    <property type="match status" value="1"/>
</dbReference>
<sequence length="934" mass="105715">MLTLRGLVLLCILFAASVSALDLDKLSKTLKVRYDVVRNGILMYGTVSYYANITLENAGTESIPRDGWALFFCHDTLIQPVYFNASTNQYTGGGLILSGNVTLSHIKGCMFKFEPYNGENYLYHFLPLQPGERRNISFLASNWAVSKFDMFPNFYLANETHTAILQNTKDNDLSYVSPLDDFPKFMRNIPNDAEGVPLTPWERYNGYNFSSKEEVKHKVLPTPLMTETKPGSITIDNTWTIDTNGRPILQGMADYIRSKKSPLTNMKVVNKKDNSPNVIQLSLNPGQKQGPEGYALQITVKPARVLIVGGTLGGLHNGIQTFLSLMATGSTLPVMRVVDRPRFEYRGIQLDVARNFFNKSTVLKLLEIMAMYKLNKLQLNMADEEGWRIEVPGIPELTDIGGRRCHDINETKCLFSQLGSDPSGNGTGSGYYTQKDYIDILRAAKFRNIEIIPSINMANRARAAIVAMNAYSKRTKNYDMALMDVTNAPLYLSDSLYSDNAINPCMPSTYRFLDRIIKTLKAYHKDAGHPLKLFNVGGDDSPRAAWLNSTYCVDLGIVDPDPWMRIKVNYTTNLANLARANGVNLGAYEEFFVAFPTLDPLGGPLTPFSRSRFPKEVEIFVTTRNTQTDTLLKRAFVFANNSYNVILSPSNFMALDHVSEPDSSLPGDYWATRYINISKIHGYAPDNFCCNFRPDKFNYVSTRTDEMENYGCLDDIYCDFPIGKTLVDRIYSNLKGMQTQVWTTKIRSEEHLFQLLMPRLIAFAERAWHKAPWESTYKPRINLRRGFPRPDLKAQEKDLVELLSVIGHKEFDRLADHGIQPFIPPPGARILTINEPAKNGQPAKVRKILQTDRSYPAFTQQVISTQNKWQDIKPATDISSLKMTELKFRARNNDTTKFSKVTTLQVEEPKSLQQRLFDAGYWTPPQQVRGPRTG</sequence>
<evidence type="ECO:0000259" key="9">
    <source>
        <dbReference type="SMART" id="SM01081"/>
    </source>
</evidence>
<dbReference type="SMART" id="SM01081">
    <property type="entry name" value="CHB_HEX"/>
    <property type="match status" value="1"/>
</dbReference>
<dbReference type="SUPFAM" id="SSF51445">
    <property type="entry name" value="(Trans)glycosidases"/>
    <property type="match status" value="1"/>
</dbReference>
<gene>
    <name evidence="10" type="ORF">MGAL_10B000896</name>
</gene>
<dbReference type="Pfam" id="PF00728">
    <property type="entry name" value="Glyco_hydro_20"/>
    <property type="match status" value="1"/>
</dbReference>
<proteinExistence type="inferred from homology"/>
<dbReference type="GO" id="GO:0004563">
    <property type="term" value="F:beta-N-acetylhexosaminidase activity"/>
    <property type="evidence" value="ECO:0007669"/>
    <property type="project" value="UniProtKB-EC"/>
</dbReference>
<dbReference type="AlphaFoldDB" id="A0A8B6FA62"/>
<evidence type="ECO:0000256" key="6">
    <source>
        <dbReference type="ARBA" id="ARBA00030512"/>
    </source>
</evidence>
<dbReference type="InterPro" id="IPR025705">
    <property type="entry name" value="Beta_hexosaminidase_sua/sub"/>
</dbReference>
<comment type="caution">
    <text evidence="10">The sequence shown here is derived from an EMBL/GenBank/DDBJ whole genome shotgun (WGS) entry which is preliminary data.</text>
</comment>
<accession>A0A8B6FA62</accession>
<dbReference type="EC" id="3.2.1.52" evidence="3"/>
<dbReference type="InterPro" id="IPR012291">
    <property type="entry name" value="CBM2_carb-bd_dom_sf"/>
</dbReference>
<dbReference type="Proteomes" id="UP000596742">
    <property type="component" value="Unassembled WGS sequence"/>
</dbReference>
<dbReference type="InterPro" id="IPR029018">
    <property type="entry name" value="Hex-like_dom2"/>
</dbReference>
<organism evidence="10 11">
    <name type="scientific">Mytilus galloprovincialis</name>
    <name type="common">Mediterranean mussel</name>
    <dbReference type="NCBI Taxonomy" id="29158"/>
    <lineage>
        <taxon>Eukaryota</taxon>
        <taxon>Metazoa</taxon>
        <taxon>Spiralia</taxon>
        <taxon>Lophotrochozoa</taxon>
        <taxon>Mollusca</taxon>
        <taxon>Bivalvia</taxon>
        <taxon>Autobranchia</taxon>
        <taxon>Pteriomorphia</taxon>
        <taxon>Mytilida</taxon>
        <taxon>Mytiloidea</taxon>
        <taxon>Mytilidae</taxon>
        <taxon>Mytilinae</taxon>
        <taxon>Mytilus</taxon>
    </lineage>
</organism>
<feature type="signal peptide" evidence="8">
    <location>
        <begin position="1"/>
        <end position="20"/>
    </location>
</feature>
<feature type="chain" id="PRO_5032612158" description="beta-N-acetylhexosaminidase" evidence="8">
    <location>
        <begin position="21"/>
        <end position="934"/>
    </location>
</feature>
<name>A0A8B6FA62_MYTGA</name>
<reference evidence="10" key="1">
    <citation type="submission" date="2018-11" db="EMBL/GenBank/DDBJ databases">
        <authorList>
            <person name="Alioto T."/>
            <person name="Alioto T."/>
        </authorList>
    </citation>
    <scope>NUCLEOTIDE SEQUENCE</scope>
</reference>
<evidence type="ECO:0000256" key="1">
    <source>
        <dbReference type="ARBA" id="ARBA00001231"/>
    </source>
</evidence>
<dbReference type="PANTHER" id="PTHR22600">
    <property type="entry name" value="BETA-HEXOSAMINIDASE"/>
    <property type="match status" value="1"/>
</dbReference>
<keyword evidence="4 10" id="KW-0378">Hydrolase</keyword>
<dbReference type="InterPro" id="IPR008965">
    <property type="entry name" value="CBM2/CBM3_carb-bd_dom_sf"/>
</dbReference>
<dbReference type="InterPro" id="IPR015882">
    <property type="entry name" value="HEX_bac_N"/>
</dbReference>
<dbReference type="Pfam" id="PF02838">
    <property type="entry name" value="Glyco_hydro_20b"/>
    <property type="match status" value="1"/>
</dbReference>
<comment type="similarity">
    <text evidence="2">Belongs to the glycosyl hydrolase 20 family.</text>
</comment>
<protein>
    <recommendedName>
        <fullName evidence="3">beta-N-acetylhexosaminidase</fullName>
        <ecNumber evidence="3">3.2.1.52</ecNumber>
    </recommendedName>
    <alternativeName>
        <fullName evidence="6">Beta-N-acetylhexosaminidase</fullName>
    </alternativeName>
    <alternativeName>
        <fullName evidence="7">N-acetyl-beta-glucosaminidase</fullName>
    </alternativeName>
</protein>
<dbReference type="SUPFAM" id="SSF55545">
    <property type="entry name" value="beta-N-acetylhexosaminidase-like domain"/>
    <property type="match status" value="1"/>
</dbReference>
<evidence type="ECO:0000256" key="7">
    <source>
        <dbReference type="ARBA" id="ARBA00033000"/>
    </source>
</evidence>
<keyword evidence="8" id="KW-0732">Signal</keyword>
<keyword evidence="11" id="KW-1185">Reference proteome</keyword>
<evidence type="ECO:0000256" key="2">
    <source>
        <dbReference type="ARBA" id="ARBA00006285"/>
    </source>
</evidence>
<evidence type="ECO:0000313" key="10">
    <source>
        <dbReference type="EMBL" id="VDI46781.1"/>
    </source>
</evidence>
<dbReference type="GO" id="GO:0016020">
    <property type="term" value="C:membrane"/>
    <property type="evidence" value="ECO:0007669"/>
    <property type="project" value="TreeGrafter"/>
</dbReference>
<dbReference type="InterPro" id="IPR017853">
    <property type="entry name" value="GH"/>
</dbReference>
<dbReference type="SUPFAM" id="SSF49384">
    <property type="entry name" value="Carbohydrate-binding domain"/>
    <property type="match status" value="1"/>
</dbReference>
<comment type="catalytic activity">
    <reaction evidence="1">
        <text>Hydrolysis of terminal non-reducing N-acetyl-D-hexosamine residues in N-acetyl-beta-D-hexosaminides.</text>
        <dbReference type="EC" id="3.2.1.52"/>
    </reaction>
</comment>
<dbReference type="GO" id="GO:0030247">
    <property type="term" value="F:polysaccharide binding"/>
    <property type="evidence" value="ECO:0007669"/>
    <property type="project" value="InterPro"/>
</dbReference>
<dbReference type="EMBL" id="UYJE01006535">
    <property type="protein sequence ID" value="VDI46781.1"/>
    <property type="molecule type" value="Genomic_DNA"/>
</dbReference>
<dbReference type="InterPro" id="IPR004866">
    <property type="entry name" value="CHB/HEX_N_dom"/>
</dbReference>
<dbReference type="GO" id="GO:0030203">
    <property type="term" value="P:glycosaminoglycan metabolic process"/>
    <property type="evidence" value="ECO:0007669"/>
    <property type="project" value="TreeGrafter"/>
</dbReference>
<dbReference type="InterPro" id="IPR015883">
    <property type="entry name" value="Glyco_hydro_20_cat"/>
</dbReference>
<evidence type="ECO:0000256" key="5">
    <source>
        <dbReference type="ARBA" id="ARBA00023295"/>
    </source>
</evidence>
<feature type="domain" description="Chitobiase/beta-hexosaminidases N-terminal" evidence="9">
    <location>
        <begin position="28"/>
        <end position="202"/>
    </location>
</feature>
<dbReference type="GO" id="GO:0005975">
    <property type="term" value="P:carbohydrate metabolic process"/>
    <property type="evidence" value="ECO:0007669"/>
    <property type="project" value="InterPro"/>
</dbReference>